<gene>
    <name evidence="3" type="ORF">COU08_01735</name>
</gene>
<dbReference type="PANTHER" id="PTHR43708:SF8">
    <property type="entry name" value="OXIDOREDUCTASE"/>
    <property type="match status" value="1"/>
</dbReference>
<dbReference type="Gene3D" id="3.30.360.10">
    <property type="entry name" value="Dihydrodipicolinate Reductase, domain 2"/>
    <property type="match status" value="1"/>
</dbReference>
<dbReference type="InterPro" id="IPR000683">
    <property type="entry name" value="Gfo/Idh/MocA-like_OxRdtase_N"/>
</dbReference>
<dbReference type="GO" id="GO:0000166">
    <property type="term" value="F:nucleotide binding"/>
    <property type="evidence" value="ECO:0007669"/>
    <property type="project" value="InterPro"/>
</dbReference>
<accession>A0A2M6WIH2</accession>
<name>A0A2M6WIH2_9BACT</name>
<dbReference type="Gene3D" id="3.40.50.720">
    <property type="entry name" value="NAD(P)-binding Rossmann-like Domain"/>
    <property type="match status" value="1"/>
</dbReference>
<dbReference type="Pfam" id="PF01408">
    <property type="entry name" value="GFO_IDH_MocA"/>
    <property type="match status" value="1"/>
</dbReference>
<dbReference type="InterPro" id="IPR036291">
    <property type="entry name" value="NAD(P)-bd_dom_sf"/>
</dbReference>
<dbReference type="EMBL" id="PFBA01000014">
    <property type="protein sequence ID" value="PIT92566.1"/>
    <property type="molecule type" value="Genomic_DNA"/>
</dbReference>
<protein>
    <recommendedName>
        <fullName evidence="5">Gfo/Idh/MocA-like oxidoreductase N-terminal domain-containing protein</fullName>
    </recommendedName>
</protein>
<evidence type="ECO:0008006" key="5">
    <source>
        <dbReference type="Google" id="ProtNLM"/>
    </source>
</evidence>
<evidence type="ECO:0000259" key="2">
    <source>
        <dbReference type="Pfam" id="PF22725"/>
    </source>
</evidence>
<reference evidence="4" key="1">
    <citation type="submission" date="2017-09" db="EMBL/GenBank/DDBJ databases">
        <title>Depth-based differentiation of microbial function through sediment-hosted aquifers and enrichment of novel symbionts in the deep terrestrial subsurface.</title>
        <authorList>
            <person name="Probst A.J."/>
            <person name="Ladd B."/>
            <person name="Jarett J.K."/>
            <person name="Geller-Mcgrath D.E."/>
            <person name="Sieber C.M.K."/>
            <person name="Emerson J.B."/>
            <person name="Anantharaman K."/>
            <person name="Thomas B.C."/>
            <person name="Malmstrom R."/>
            <person name="Stieglmeier M."/>
            <person name="Klingl A."/>
            <person name="Woyke T."/>
            <person name="Ryan C.M."/>
            <person name="Banfield J.F."/>
        </authorList>
    </citation>
    <scope>NUCLEOTIDE SEQUENCE [LARGE SCALE GENOMIC DNA]</scope>
</reference>
<dbReference type="InterPro" id="IPR055170">
    <property type="entry name" value="GFO_IDH_MocA-like_dom"/>
</dbReference>
<comment type="caution">
    <text evidence="3">The sequence shown here is derived from an EMBL/GenBank/DDBJ whole genome shotgun (WGS) entry which is preliminary data.</text>
</comment>
<feature type="domain" description="GFO/IDH/MocA-like oxidoreductase" evidence="2">
    <location>
        <begin position="172"/>
        <end position="247"/>
    </location>
</feature>
<dbReference type="SUPFAM" id="SSF51735">
    <property type="entry name" value="NAD(P)-binding Rossmann-fold domains"/>
    <property type="match status" value="1"/>
</dbReference>
<evidence type="ECO:0000313" key="3">
    <source>
        <dbReference type="EMBL" id="PIT92566.1"/>
    </source>
</evidence>
<proteinExistence type="predicted"/>
<evidence type="ECO:0000259" key="1">
    <source>
        <dbReference type="Pfam" id="PF01408"/>
    </source>
</evidence>
<organism evidence="3 4">
    <name type="scientific">Candidatus Harrisonbacteria bacterium CG10_big_fil_rev_8_21_14_0_10_42_17</name>
    <dbReference type="NCBI Taxonomy" id="1974584"/>
    <lineage>
        <taxon>Bacteria</taxon>
        <taxon>Candidatus Harrisoniibacteriota</taxon>
    </lineage>
</organism>
<dbReference type="Proteomes" id="UP000228635">
    <property type="component" value="Unassembled WGS sequence"/>
</dbReference>
<dbReference type="PANTHER" id="PTHR43708">
    <property type="entry name" value="CONSERVED EXPRESSED OXIDOREDUCTASE (EUROFUNG)"/>
    <property type="match status" value="1"/>
</dbReference>
<dbReference type="SUPFAM" id="SSF55347">
    <property type="entry name" value="Glyceraldehyde-3-phosphate dehydrogenase-like, C-terminal domain"/>
    <property type="match status" value="1"/>
</dbReference>
<dbReference type="Pfam" id="PF22725">
    <property type="entry name" value="GFO_IDH_MocA_C3"/>
    <property type="match status" value="1"/>
</dbReference>
<dbReference type="AlphaFoldDB" id="A0A2M6WIH2"/>
<evidence type="ECO:0000313" key="4">
    <source>
        <dbReference type="Proteomes" id="UP000228635"/>
    </source>
</evidence>
<dbReference type="InterPro" id="IPR051317">
    <property type="entry name" value="Gfo/Idh/MocA_oxidoreduct"/>
</dbReference>
<sequence>MKKDIYKVAVIGCGRIGMLMEHDKKRPKPATHTGAFDSNPRTELAAVVELDPEKQKEAKKMYPEVQVFGDAEEMFKKINLDIVSIAAFQSAHYPMVMLAAKHKVPVIVCEKPIADTEEEGREMIEACKNAGSKLIINHIRRFDPFLQEWAEKVKDGIVGEVQQATTLYAIGLYHMGTHLIDLIRLYLGDIEWVAAWQNKRAHTAVPEDWCVDGIMGLKSGARVTLQSLNVKDYSTLELRILGTKGEVFMRDLGRVIEHTPISESKDFEGFHELHVDERKEYRAKDQIFFKGLSSHVVDVLDGKVEPASTGEDSLKALQILAALKKSGEKDGRKIVI</sequence>
<feature type="domain" description="Gfo/Idh/MocA-like oxidoreductase N-terminal" evidence="1">
    <location>
        <begin position="7"/>
        <end position="138"/>
    </location>
</feature>